<evidence type="ECO:0000256" key="3">
    <source>
        <dbReference type="ARBA" id="ARBA00023125"/>
    </source>
</evidence>
<comment type="caution">
    <text evidence="8">The sequence shown here is derived from an EMBL/GenBank/DDBJ whole genome shotgun (WGS) entry which is preliminary data.</text>
</comment>
<dbReference type="InterPro" id="IPR002182">
    <property type="entry name" value="NB-ARC"/>
</dbReference>
<dbReference type="PROSITE" id="PS51755">
    <property type="entry name" value="OMPR_PHOB"/>
    <property type="match status" value="1"/>
</dbReference>
<keyword evidence="9" id="KW-1185">Reference proteome</keyword>
<keyword evidence="4" id="KW-0804">Transcription</keyword>
<dbReference type="SUPFAM" id="SSF46785">
    <property type="entry name" value="Winged helix' DNA-binding domain"/>
    <property type="match status" value="1"/>
</dbReference>
<name>A0A9X2VQ27_9PSEU</name>
<keyword evidence="2" id="KW-0805">Transcription regulation</keyword>
<dbReference type="Pfam" id="PF03704">
    <property type="entry name" value="BTAD"/>
    <property type="match status" value="1"/>
</dbReference>
<dbReference type="GO" id="GO:0043531">
    <property type="term" value="F:ADP binding"/>
    <property type="evidence" value="ECO:0007669"/>
    <property type="project" value="InterPro"/>
</dbReference>
<dbReference type="InterPro" id="IPR016032">
    <property type="entry name" value="Sig_transdc_resp-reg_C-effctor"/>
</dbReference>
<dbReference type="PANTHER" id="PTHR35807">
    <property type="entry name" value="TRANSCRIPTIONAL REGULATOR REDD-RELATED"/>
    <property type="match status" value="1"/>
</dbReference>
<dbReference type="Pfam" id="PF13424">
    <property type="entry name" value="TPR_12"/>
    <property type="match status" value="3"/>
</dbReference>
<dbReference type="InterPro" id="IPR036390">
    <property type="entry name" value="WH_DNA-bd_sf"/>
</dbReference>
<dbReference type="PRINTS" id="PR00364">
    <property type="entry name" value="DISEASERSIST"/>
</dbReference>
<feature type="domain" description="OmpR/PhoB-type" evidence="7">
    <location>
        <begin position="1"/>
        <end position="102"/>
    </location>
</feature>
<dbReference type="GO" id="GO:0006355">
    <property type="term" value="P:regulation of DNA-templated transcription"/>
    <property type="evidence" value="ECO:0007669"/>
    <property type="project" value="InterPro"/>
</dbReference>
<keyword evidence="5" id="KW-0802">TPR repeat</keyword>
<dbReference type="SUPFAM" id="SSF48452">
    <property type="entry name" value="TPR-like"/>
    <property type="match status" value="3"/>
</dbReference>
<evidence type="ECO:0000256" key="4">
    <source>
        <dbReference type="ARBA" id="ARBA00023163"/>
    </source>
</evidence>
<dbReference type="SUPFAM" id="SSF46894">
    <property type="entry name" value="C-terminal effector domain of the bipartite response regulators"/>
    <property type="match status" value="1"/>
</dbReference>
<protein>
    <submittedName>
        <fullName evidence="8">Tetratricopeptide repeat protein</fullName>
    </submittedName>
</protein>
<reference evidence="8" key="1">
    <citation type="submission" date="2022-08" db="EMBL/GenBank/DDBJ databases">
        <authorList>
            <person name="Tistechok S."/>
            <person name="Samborskyy M."/>
            <person name="Roman I."/>
        </authorList>
    </citation>
    <scope>NUCLEOTIDE SEQUENCE</scope>
    <source>
        <strain evidence="8">DSM 103496</strain>
    </source>
</reference>
<evidence type="ECO:0000313" key="8">
    <source>
        <dbReference type="EMBL" id="MCS7480635.1"/>
    </source>
</evidence>
<feature type="DNA-binding region" description="OmpR/PhoB-type" evidence="6">
    <location>
        <begin position="1"/>
        <end position="102"/>
    </location>
</feature>
<dbReference type="PROSITE" id="PS50005">
    <property type="entry name" value="TPR"/>
    <property type="match status" value="2"/>
</dbReference>
<keyword evidence="3 6" id="KW-0238">DNA-binding</keyword>
<accession>A0A9X2VQ27</accession>
<dbReference type="RefSeq" id="WP_259626123.1">
    <property type="nucleotide sequence ID" value="NZ_JANYMP010000014.1"/>
</dbReference>
<dbReference type="InterPro" id="IPR019734">
    <property type="entry name" value="TPR_rpt"/>
</dbReference>
<dbReference type="InterPro" id="IPR027417">
    <property type="entry name" value="P-loop_NTPase"/>
</dbReference>
<dbReference type="SMART" id="SM01043">
    <property type="entry name" value="BTAD"/>
    <property type="match status" value="1"/>
</dbReference>
<feature type="repeat" description="TPR" evidence="5">
    <location>
        <begin position="800"/>
        <end position="833"/>
    </location>
</feature>
<dbReference type="InterPro" id="IPR001867">
    <property type="entry name" value="OmpR/PhoB-type_DNA-bd"/>
</dbReference>
<evidence type="ECO:0000256" key="1">
    <source>
        <dbReference type="ARBA" id="ARBA00005820"/>
    </source>
</evidence>
<evidence type="ECO:0000256" key="2">
    <source>
        <dbReference type="ARBA" id="ARBA00023015"/>
    </source>
</evidence>
<dbReference type="Gene3D" id="1.10.10.10">
    <property type="entry name" value="Winged helix-like DNA-binding domain superfamily/Winged helix DNA-binding domain"/>
    <property type="match status" value="2"/>
</dbReference>
<feature type="repeat" description="TPR" evidence="5">
    <location>
        <begin position="920"/>
        <end position="953"/>
    </location>
</feature>
<dbReference type="GO" id="GO:0000160">
    <property type="term" value="P:phosphorelay signal transduction system"/>
    <property type="evidence" value="ECO:0007669"/>
    <property type="project" value="InterPro"/>
</dbReference>
<dbReference type="InterPro" id="IPR036388">
    <property type="entry name" value="WH-like_DNA-bd_sf"/>
</dbReference>
<gene>
    <name evidence="8" type="ORF">NZH93_27590</name>
</gene>
<evidence type="ECO:0000313" key="9">
    <source>
        <dbReference type="Proteomes" id="UP001141259"/>
    </source>
</evidence>
<proteinExistence type="inferred from homology"/>
<dbReference type="EMBL" id="JANYMP010000014">
    <property type="protein sequence ID" value="MCS7480635.1"/>
    <property type="molecule type" value="Genomic_DNA"/>
</dbReference>
<dbReference type="InterPro" id="IPR011990">
    <property type="entry name" value="TPR-like_helical_dom_sf"/>
</dbReference>
<dbReference type="PANTHER" id="PTHR35807:SF1">
    <property type="entry name" value="TRANSCRIPTIONAL REGULATOR REDD"/>
    <property type="match status" value="1"/>
</dbReference>
<evidence type="ECO:0000256" key="6">
    <source>
        <dbReference type="PROSITE-ProRule" id="PRU01091"/>
    </source>
</evidence>
<dbReference type="InterPro" id="IPR005158">
    <property type="entry name" value="BTAD"/>
</dbReference>
<organism evidence="8 9">
    <name type="scientific">Umezawaea endophytica</name>
    <dbReference type="NCBI Taxonomy" id="1654476"/>
    <lineage>
        <taxon>Bacteria</taxon>
        <taxon>Bacillati</taxon>
        <taxon>Actinomycetota</taxon>
        <taxon>Actinomycetes</taxon>
        <taxon>Pseudonocardiales</taxon>
        <taxon>Pseudonocardiaceae</taxon>
        <taxon>Umezawaea</taxon>
    </lineage>
</organism>
<dbReference type="SUPFAM" id="SSF52540">
    <property type="entry name" value="P-loop containing nucleoside triphosphate hydrolases"/>
    <property type="match status" value="1"/>
</dbReference>
<dbReference type="Proteomes" id="UP001141259">
    <property type="component" value="Unassembled WGS sequence"/>
</dbReference>
<dbReference type="SMART" id="SM00862">
    <property type="entry name" value="Trans_reg_C"/>
    <property type="match status" value="1"/>
</dbReference>
<sequence length="1048" mass="112854">MVVNSVRIQVLGSSRAWNGAAEVDLGPPARRAVLGLLVLAEGEAMTKLELVDSLWGDRPPRSAVNVLQTHIKHLRRLLEPDRPRRTSSEVLPHVSGGYALNQDVVDIDLVRFRSLVAEAGTAHRGGETGRVAALLGEALRLWQGRPLADVPFLATYPKVVALVEKRWEVLARRADAMIEIGAAADILPDVVEAAAEQPLDEPAQARLIRAHHAVGQRAKAFRIYHEVRDRLVDELGIDPGPELREAHTELLRDNSEPVGGGGTGSALRVPKQLPAEPGGFTGRTAQLSTLDGLLEGGRSGGAVTIAAISGTAGVGKTALAVHWAHRVRDRFPDGQLYANLRGHAPGPAAAPIEVLAQFLSALGVPAERVPFDLETAAAMYRTLMTDRRTLVLLDNVVGPDQIRPLLPAGPGCLVLVTGRDRMTGLVALHGARQLTLDVLSPDDALELLASVLGTKHEVAAELAELCAYLPLALRIAAANLADHSGRGVEDYVAKLREGNLLAALSVRGDEQIAVRTAFDLSCAALPAEAQRLFRLLSLVPGTDFSTEAVAALTGADQEATGRLLDRLASAHLVERHGPDRYRFHDLLRRYAADQLDRQEPDADREAARHRLYDWYLHAVDAAARLLYPHMLRLPAPVTDARTPAAVTDLAAASTWLDTERGNLVAAVREAARSGPLPMAWRLADALRGYFWKSMRRVDWLATAEAGLAAAEETGEHRAGAAARLSLADLHFRQGRYRQAVRHYAHGLLLARRAGWVEAQAAVLGNLGCVYWQSGKLAVAGARFERALALSRGIGQPAGEAVALGNLGLVHWEMGRLSQAAEHYDQALTRYREIGSDYGEAINLSNLGQAQCARGLPDQAVDLLTRSLTLHREGGDRSGEAEANSRLAAALFDLGRRAEALDHAREGLTLAQEAGDPRTEAEALATLATLHLHLGHRHDAVHRYEQALDLIRETGDRYPEVDILIGLATATGDVGRARHALALAEQAGFQALRGQAMTALAGIFLASGEPRAALQHAHRALAVHRETGDRRGAARTLAVLHRARRRSAV</sequence>
<comment type="similarity">
    <text evidence="1">Belongs to the AfsR/DnrI/RedD regulatory family.</text>
</comment>
<dbReference type="AlphaFoldDB" id="A0A9X2VQ27"/>
<dbReference type="Gene3D" id="1.25.40.10">
    <property type="entry name" value="Tetratricopeptide repeat domain"/>
    <property type="match status" value="3"/>
</dbReference>
<dbReference type="Pfam" id="PF00486">
    <property type="entry name" value="Trans_reg_C"/>
    <property type="match status" value="1"/>
</dbReference>
<dbReference type="SMART" id="SM00028">
    <property type="entry name" value="TPR"/>
    <property type="match status" value="7"/>
</dbReference>
<dbReference type="CDD" id="cd15831">
    <property type="entry name" value="BTAD"/>
    <property type="match status" value="1"/>
</dbReference>
<dbReference type="Pfam" id="PF00931">
    <property type="entry name" value="NB-ARC"/>
    <property type="match status" value="1"/>
</dbReference>
<evidence type="ECO:0000256" key="5">
    <source>
        <dbReference type="PROSITE-ProRule" id="PRU00339"/>
    </source>
</evidence>
<dbReference type="InterPro" id="IPR051677">
    <property type="entry name" value="AfsR-DnrI-RedD_regulator"/>
</dbReference>
<dbReference type="GO" id="GO:0003677">
    <property type="term" value="F:DNA binding"/>
    <property type="evidence" value="ECO:0007669"/>
    <property type="project" value="UniProtKB-UniRule"/>
</dbReference>
<dbReference type="Gene3D" id="3.40.50.300">
    <property type="entry name" value="P-loop containing nucleotide triphosphate hydrolases"/>
    <property type="match status" value="1"/>
</dbReference>
<evidence type="ECO:0000259" key="7">
    <source>
        <dbReference type="PROSITE" id="PS51755"/>
    </source>
</evidence>